<proteinExistence type="predicted"/>
<name>A0AAJ5WAD0_9SPHI</name>
<organism evidence="1 2">
    <name type="scientific">Candidatus Pedobacter colombiensis</name>
    <dbReference type="NCBI Taxonomy" id="3121371"/>
    <lineage>
        <taxon>Bacteria</taxon>
        <taxon>Pseudomonadati</taxon>
        <taxon>Bacteroidota</taxon>
        <taxon>Sphingobacteriia</taxon>
        <taxon>Sphingobacteriales</taxon>
        <taxon>Sphingobacteriaceae</taxon>
        <taxon>Pedobacter</taxon>
    </lineage>
</organism>
<dbReference type="AlphaFoldDB" id="A0AAJ5WAD0"/>
<evidence type="ECO:0008006" key="3">
    <source>
        <dbReference type="Google" id="ProtNLM"/>
    </source>
</evidence>
<evidence type="ECO:0000313" key="2">
    <source>
        <dbReference type="Proteomes" id="UP001214530"/>
    </source>
</evidence>
<accession>A0AAJ5WAD0</accession>
<evidence type="ECO:0000313" key="1">
    <source>
        <dbReference type="EMBL" id="WEK20690.1"/>
    </source>
</evidence>
<gene>
    <name evidence="1" type="ORF">P0Y49_06000</name>
</gene>
<protein>
    <recommendedName>
        <fullName evidence="3">DUF4412 domain-containing protein</fullName>
    </recommendedName>
</protein>
<sequence length="259" mass="28033">MKIILCLVAVGACLGQPLSSSVITKPAAAIPASIKFDREVIQQVHGEDGTQTTTYYFSLNGDYAAVKPDPKSDSEMSLMVYTNEGLTMMFNNKQKTVTVIKMARVVGDGAKMSKELAEQMTHKKVTKDKQDDLTVTATGKTKTICGYPAVEYEIKNEGGKAYWYYAKVDFNPIKIYTMGAGDSGTQATMDAKKIQQLKNNPMGIPVLNKNYLLAEMSTPGGPKGMETKAINKTTFAVSTTGYKVIDLSKKGLAGMIGAH</sequence>
<dbReference type="Proteomes" id="UP001214530">
    <property type="component" value="Chromosome"/>
</dbReference>
<reference evidence="1" key="1">
    <citation type="submission" date="2023-03" db="EMBL/GenBank/DDBJ databases">
        <title>Andean soil-derived lignocellulolytic bacterial consortium as a source of novel taxa and putative plastic-active enzymes.</title>
        <authorList>
            <person name="Diaz-Garcia L."/>
            <person name="Chuvochina M."/>
            <person name="Feuerriegel G."/>
            <person name="Bunk B."/>
            <person name="Sproer C."/>
            <person name="Streit W.R."/>
            <person name="Rodriguez L.M."/>
            <person name="Overmann J."/>
            <person name="Jimenez D.J."/>
        </authorList>
    </citation>
    <scope>NUCLEOTIDE SEQUENCE</scope>
    <source>
        <strain evidence="1">MAG 3858</strain>
    </source>
</reference>
<dbReference type="EMBL" id="CP119313">
    <property type="protein sequence ID" value="WEK20690.1"/>
    <property type="molecule type" value="Genomic_DNA"/>
</dbReference>